<evidence type="ECO:0000313" key="1">
    <source>
        <dbReference type="EnsemblMetazoa" id="Aqu2.1.42410_001"/>
    </source>
</evidence>
<reference evidence="1" key="1">
    <citation type="submission" date="2017-05" db="UniProtKB">
        <authorList>
            <consortium name="EnsemblMetazoa"/>
        </authorList>
    </citation>
    <scope>IDENTIFICATION</scope>
</reference>
<proteinExistence type="predicted"/>
<dbReference type="InParanoid" id="A0A1X7VRF7"/>
<accession>A0A1X7VRF7</accession>
<protein>
    <recommendedName>
        <fullName evidence="2">ATP-dependent DNA helicase</fullName>
    </recommendedName>
</protein>
<dbReference type="AlphaFoldDB" id="A0A1X7VRF7"/>
<organism evidence="1">
    <name type="scientific">Amphimedon queenslandica</name>
    <name type="common">Sponge</name>
    <dbReference type="NCBI Taxonomy" id="400682"/>
    <lineage>
        <taxon>Eukaryota</taxon>
        <taxon>Metazoa</taxon>
        <taxon>Porifera</taxon>
        <taxon>Demospongiae</taxon>
        <taxon>Heteroscleromorpha</taxon>
        <taxon>Haplosclerida</taxon>
        <taxon>Niphatidae</taxon>
        <taxon>Amphimedon</taxon>
    </lineage>
</organism>
<evidence type="ECO:0008006" key="2">
    <source>
        <dbReference type="Google" id="ProtNLM"/>
    </source>
</evidence>
<name>A0A1X7VRF7_AMPQE</name>
<dbReference type="EnsemblMetazoa" id="Aqu2.1.42410_001">
    <property type="protein sequence ID" value="Aqu2.1.42410_001"/>
    <property type="gene ID" value="Aqu2.1.42410"/>
</dbReference>
<sequence>SEFSLILAFDVTIHNFQGQSLDNAIIHLPDNVISAGMAYIVLVRVQTLSGFN</sequence>